<evidence type="ECO:0000313" key="3">
    <source>
        <dbReference type="Proteomes" id="UP001501842"/>
    </source>
</evidence>
<proteinExistence type="predicted"/>
<accession>A0ABN3U4X8</accession>
<dbReference type="InterPro" id="IPR053141">
    <property type="entry name" value="Mycobact_SerProt_Inhib_Rv3364c"/>
</dbReference>
<keyword evidence="3" id="KW-1185">Reference proteome</keyword>
<comment type="caution">
    <text evidence="2">The sequence shown here is derived from an EMBL/GenBank/DDBJ whole genome shotgun (WGS) entry which is preliminary data.</text>
</comment>
<organism evidence="2 3">
    <name type="scientific">Actinocorallia aurantiaca</name>
    <dbReference type="NCBI Taxonomy" id="46204"/>
    <lineage>
        <taxon>Bacteria</taxon>
        <taxon>Bacillati</taxon>
        <taxon>Actinomycetota</taxon>
        <taxon>Actinomycetes</taxon>
        <taxon>Streptosporangiales</taxon>
        <taxon>Thermomonosporaceae</taxon>
        <taxon>Actinocorallia</taxon>
    </lineage>
</organism>
<dbReference type="Gene3D" id="3.30.450.30">
    <property type="entry name" value="Dynein light chain 2a, cytoplasmic"/>
    <property type="match status" value="1"/>
</dbReference>
<dbReference type="SMART" id="SM00960">
    <property type="entry name" value="Robl_LC7"/>
    <property type="match status" value="1"/>
</dbReference>
<evidence type="ECO:0000259" key="1">
    <source>
        <dbReference type="SMART" id="SM00960"/>
    </source>
</evidence>
<sequence>MNAPPRLPGQVGGDLRYLLNDFARTPGVRHAVLLSMDGLAMLWSDGLGRDTAERLAALTCSALGTGRALAKEVGESDQRGGQLICQFPSGGHFVVGAIGMTAGIGVSVEPGANLPAVVNDLQRLIGGVGARLAPQPLHAPGGGQA</sequence>
<dbReference type="Proteomes" id="UP001501842">
    <property type="component" value="Unassembled WGS sequence"/>
</dbReference>
<dbReference type="RefSeq" id="WP_344450217.1">
    <property type="nucleotide sequence ID" value="NZ_BAAATZ010000007.1"/>
</dbReference>
<protein>
    <recommendedName>
        <fullName evidence="1">Roadblock/LAMTOR2 domain-containing protein</fullName>
    </recommendedName>
</protein>
<dbReference type="PANTHER" id="PTHR36222:SF1">
    <property type="entry name" value="SERINE PROTEASE INHIBITOR RV3364C"/>
    <property type="match status" value="1"/>
</dbReference>
<dbReference type="InterPro" id="IPR004942">
    <property type="entry name" value="Roadblock/LAMTOR2_dom"/>
</dbReference>
<feature type="domain" description="Roadblock/LAMTOR2" evidence="1">
    <location>
        <begin position="15"/>
        <end position="108"/>
    </location>
</feature>
<dbReference type="EMBL" id="BAAATZ010000007">
    <property type="protein sequence ID" value="GAA2724490.1"/>
    <property type="molecule type" value="Genomic_DNA"/>
</dbReference>
<reference evidence="2 3" key="1">
    <citation type="journal article" date="2019" name="Int. J. Syst. Evol. Microbiol.">
        <title>The Global Catalogue of Microorganisms (GCM) 10K type strain sequencing project: providing services to taxonomists for standard genome sequencing and annotation.</title>
        <authorList>
            <consortium name="The Broad Institute Genomics Platform"/>
            <consortium name="The Broad Institute Genome Sequencing Center for Infectious Disease"/>
            <person name="Wu L."/>
            <person name="Ma J."/>
        </authorList>
    </citation>
    <scope>NUCLEOTIDE SEQUENCE [LARGE SCALE GENOMIC DNA]</scope>
    <source>
        <strain evidence="2 3">JCM 8201</strain>
    </source>
</reference>
<gene>
    <name evidence="2" type="ORF">GCM10010439_22210</name>
</gene>
<name>A0ABN3U4X8_9ACTN</name>
<dbReference type="PANTHER" id="PTHR36222">
    <property type="entry name" value="SERINE PROTEASE INHIBITOR RV3364C"/>
    <property type="match status" value="1"/>
</dbReference>
<dbReference type="SUPFAM" id="SSF103196">
    <property type="entry name" value="Roadblock/LC7 domain"/>
    <property type="match status" value="1"/>
</dbReference>
<evidence type="ECO:0000313" key="2">
    <source>
        <dbReference type="EMBL" id="GAA2724490.1"/>
    </source>
</evidence>
<dbReference type="Pfam" id="PF03259">
    <property type="entry name" value="Robl_LC7"/>
    <property type="match status" value="1"/>
</dbReference>